<evidence type="ECO:0000313" key="3">
    <source>
        <dbReference type="Proteomes" id="UP000659084"/>
    </source>
</evidence>
<gene>
    <name evidence="2" type="ORF">H8J20_28160</name>
</gene>
<evidence type="ECO:0000313" key="2">
    <source>
        <dbReference type="EMBL" id="MBC3215986.1"/>
    </source>
</evidence>
<feature type="transmembrane region" description="Helical" evidence="1">
    <location>
        <begin position="49"/>
        <end position="72"/>
    </location>
</feature>
<accession>A0AAW3WYY4</accession>
<keyword evidence="1" id="KW-0472">Membrane</keyword>
<dbReference type="CDD" id="cd16385">
    <property type="entry name" value="IcmL"/>
    <property type="match status" value="1"/>
</dbReference>
<sequence>MQTQEQNSAVAPLAPNMAPPVSDDEARAYAHALSLQRQRELGAAFAHRCLTVMLWLCVAMVLSLSLNGYLGWQVAHPPVKYFATENGRVTPVKPMNMPAFSSEDVAAFGADALRKGFTLDFVHYRSQMTRVEPLFSDPGFEGYNKALTSSNILAAVKSQRMNLSVDVAPGVIRSKGVLGDRYTWEFQYPVTLKLDGQQTSTPAQRFIFTLRIQRTDVQEKPAGLEVTQMISTNAN</sequence>
<dbReference type="InterPro" id="IPR021055">
    <property type="entry name" value="T4BSS_IcmL/DotI"/>
</dbReference>
<comment type="caution">
    <text evidence="2">The sequence shown here is derived from an EMBL/GenBank/DDBJ whole genome shotgun (WGS) entry which is preliminary data.</text>
</comment>
<evidence type="ECO:0000256" key="1">
    <source>
        <dbReference type="SAM" id="Phobius"/>
    </source>
</evidence>
<organism evidence="2 3">
    <name type="scientific">Serratia fonticola</name>
    <dbReference type="NCBI Taxonomy" id="47917"/>
    <lineage>
        <taxon>Bacteria</taxon>
        <taxon>Pseudomonadati</taxon>
        <taxon>Pseudomonadota</taxon>
        <taxon>Gammaproteobacteria</taxon>
        <taxon>Enterobacterales</taxon>
        <taxon>Yersiniaceae</taxon>
        <taxon>Serratia</taxon>
    </lineage>
</organism>
<keyword evidence="1" id="KW-0812">Transmembrane</keyword>
<proteinExistence type="predicted"/>
<dbReference type="Proteomes" id="UP000659084">
    <property type="component" value="Unassembled WGS sequence"/>
</dbReference>
<reference evidence="2" key="1">
    <citation type="submission" date="2020-08" db="EMBL/GenBank/DDBJ databases">
        <title>Food and environmental bacterial isolates.</title>
        <authorList>
            <person name="Richter L."/>
            <person name="Du Plessis E.M."/>
            <person name="Duvenage S."/>
            <person name="Allam M."/>
            <person name="Korsten L."/>
        </authorList>
    </citation>
    <scope>NUCLEOTIDE SEQUENCE</scope>
    <source>
        <strain evidence="2">UPMP2127</strain>
    </source>
</reference>
<dbReference type="EMBL" id="JACNYO010000083">
    <property type="protein sequence ID" value="MBC3215986.1"/>
    <property type="molecule type" value="Genomic_DNA"/>
</dbReference>
<dbReference type="RefSeq" id="WP_083196416.1">
    <property type="nucleotide sequence ID" value="NZ_JACBIW010000072.1"/>
</dbReference>
<dbReference type="Pfam" id="PF11393">
    <property type="entry name" value="T4BSS_DotI_IcmL"/>
    <property type="match status" value="1"/>
</dbReference>
<dbReference type="AlphaFoldDB" id="A0AAW3WYY4"/>
<keyword evidence="1" id="KW-1133">Transmembrane helix</keyword>
<protein>
    <submittedName>
        <fullName evidence="2">DotI/IcmL/TraM family protein</fullName>
    </submittedName>
</protein>
<name>A0AAW3WYY4_SERFO</name>